<protein>
    <submittedName>
        <fullName evidence="1">Uncharacterized protein</fullName>
    </submittedName>
</protein>
<name>A0A9X9JSS9_9CAUD</name>
<accession>A0A9X9JSS9</accession>
<keyword evidence="2" id="KW-1185">Reference proteome</keyword>
<reference evidence="1" key="1">
    <citation type="submission" date="2022-09" db="EMBL/GenBank/DDBJ databases">
        <authorList>
            <person name="Lin M."/>
            <person name="Ye Y."/>
        </authorList>
    </citation>
    <scope>NUCLEOTIDE SEQUENCE</scope>
</reference>
<evidence type="ECO:0000313" key="1">
    <source>
        <dbReference type="EMBL" id="UYE91957.1"/>
    </source>
</evidence>
<evidence type="ECO:0000313" key="2">
    <source>
        <dbReference type="Proteomes" id="UP001164424"/>
    </source>
</evidence>
<gene>
    <name evidence="1" type="ORF">A051pD_gene0033</name>
</gene>
<sequence length="74" mass="8322">MRDPRKHPVPGDVITRFGSTREVTAIKQNDRGTVTHVLYEHPGQTHLEQAKEATISSWRAWAKEDAMVVREGAA</sequence>
<organism evidence="1 2">
    <name type="scientific">Aeromonas phage A051</name>
    <dbReference type="NCBI Taxonomy" id="2985286"/>
    <lineage>
        <taxon>Viruses</taxon>
        <taxon>Duplodnaviria</taxon>
        <taxon>Heunggongvirae</taxon>
        <taxon>Uroviricota</taxon>
        <taxon>Caudoviricetes</taxon>
        <taxon>Peduoviridae</taxon>
        <taxon>Bielevirus</taxon>
        <taxon>Bielevirus A051</taxon>
    </lineage>
</organism>
<proteinExistence type="predicted"/>
<dbReference type="EMBL" id="OP484843">
    <property type="protein sequence ID" value="UYE91957.1"/>
    <property type="molecule type" value="Genomic_DNA"/>
</dbReference>
<dbReference type="Proteomes" id="UP001164424">
    <property type="component" value="Segment"/>
</dbReference>